<reference evidence="1 2" key="1">
    <citation type="submission" date="2019-05" db="EMBL/GenBank/DDBJ databases">
        <title>Pseudomonas sp. SC006 isolated from lettuce that can produce HBGAs.</title>
        <authorList>
            <person name="Wang D."/>
            <person name="Liao N."/>
            <person name="Liu D."/>
            <person name="Zhang Z."/>
            <person name="Zou S."/>
        </authorList>
    </citation>
    <scope>NUCLEOTIDE SEQUENCE [LARGE SCALE GENOMIC DNA]</scope>
    <source>
        <strain evidence="1 2">SC006</strain>
    </source>
</reference>
<comment type="caution">
    <text evidence="1">The sequence shown here is derived from an EMBL/GenBank/DDBJ whole genome shotgun (WGS) entry which is preliminary data.</text>
</comment>
<dbReference type="EMBL" id="VAUO01000005">
    <property type="protein sequence ID" value="TLP60225.1"/>
    <property type="molecule type" value="Genomic_DNA"/>
</dbReference>
<protein>
    <submittedName>
        <fullName evidence="1">Uncharacterized protein</fullName>
    </submittedName>
</protein>
<proteinExistence type="predicted"/>
<organism evidence="1 2">
    <name type="scientific">Pseudomonas mosselii</name>
    <dbReference type="NCBI Taxonomy" id="78327"/>
    <lineage>
        <taxon>Bacteria</taxon>
        <taxon>Pseudomonadati</taxon>
        <taxon>Pseudomonadota</taxon>
        <taxon>Gammaproteobacteria</taxon>
        <taxon>Pseudomonadales</taxon>
        <taxon>Pseudomonadaceae</taxon>
        <taxon>Pseudomonas</taxon>
    </lineage>
</organism>
<dbReference type="AlphaFoldDB" id="A0A5R8Z4F8"/>
<accession>A0A5R8Z4F8</accession>
<evidence type="ECO:0000313" key="1">
    <source>
        <dbReference type="EMBL" id="TLP60225.1"/>
    </source>
</evidence>
<name>A0A5R8Z4F8_9PSED</name>
<sequence length="78" mass="8220">MAPALPVFAGKPAPTGTALDSGFAQSCGRLPIPLGCAVAQRTDFANPLLQGPRLRPWWRASVPRRGSVEHHTSGCTRG</sequence>
<keyword evidence="2" id="KW-1185">Reference proteome</keyword>
<dbReference type="Proteomes" id="UP000309819">
    <property type="component" value="Unassembled WGS sequence"/>
</dbReference>
<evidence type="ECO:0000313" key="2">
    <source>
        <dbReference type="Proteomes" id="UP000309819"/>
    </source>
</evidence>
<gene>
    <name evidence="1" type="ORF">FEM01_13585</name>
</gene>